<evidence type="ECO:0000256" key="1">
    <source>
        <dbReference type="ARBA" id="ARBA00008467"/>
    </source>
</evidence>
<dbReference type="GO" id="GO:0005829">
    <property type="term" value="C:cytosol"/>
    <property type="evidence" value="ECO:0007669"/>
    <property type="project" value="TreeGrafter"/>
</dbReference>
<gene>
    <name evidence="5" type="ORF">C0186_06235</name>
</gene>
<evidence type="ECO:0000313" key="5">
    <source>
        <dbReference type="EMBL" id="PMP69633.1"/>
    </source>
</evidence>
<comment type="similarity">
    <text evidence="1 3">Belongs to the thiolase-like superfamily. Beta-ketoacyl-ACP synthases family.</text>
</comment>
<reference evidence="5 6" key="1">
    <citation type="submission" date="2018-01" db="EMBL/GenBank/DDBJ databases">
        <title>Metagenomic assembled genomes from two thermal pools in the Uzon Caldera, Kamchatka, Russia.</title>
        <authorList>
            <person name="Wilkins L."/>
            <person name="Ettinger C."/>
        </authorList>
    </citation>
    <scope>NUCLEOTIDE SEQUENCE [LARGE SCALE GENOMIC DNA]</scope>
    <source>
        <strain evidence="5">ZAV-04</strain>
    </source>
</reference>
<dbReference type="InterPro" id="IPR018201">
    <property type="entry name" value="Ketoacyl_synth_AS"/>
</dbReference>
<dbReference type="InterPro" id="IPR014031">
    <property type="entry name" value="Ketoacyl_synth_C"/>
</dbReference>
<dbReference type="FunFam" id="3.40.47.10:FF:000029">
    <property type="entry name" value="3-oxoacyl-[acyl-carrier-protein] synthase 1"/>
    <property type="match status" value="1"/>
</dbReference>
<dbReference type="PROSITE" id="PS52004">
    <property type="entry name" value="KS3_2"/>
    <property type="match status" value="1"/>
</dbReference>
<dbReference type="Pfam" id="PF02801">
    <property type="entry name" value="Ketoacyl-synt_C"/>
    <property type="match status" value="1"/>
</dbReference>
<dbReference type="GO" id="GO:0006633">
    <property type="term" value="P:fatty acid biosynthetic process"/>
    <property type="evidence" value="ECO:0007669"/>
    <property type="project" value="InterPro"/>
</dbReference>
<evidence type="ECO:0000256" key="3">
    <source>
        <dbReference type="RuleBase" id="RU003694"/>
    </source>
</evidence>
<dbReference type="PANTHER" id="PTHR11712:SF336">
    <property type="entry name" value="3-OXOACYL-[ACYL-CARRIER-PROTEIN] SYNTHASE, MITOCHONDRIAL"/>
    <property type="match status" value="1"/>
</dbReference>
<evidence type="ECO:0000256" key="2">
    <source>
        <dbReference type="ARBA" id="ARBA00022679"/>
    </source>
</evidence>
<dbReference type="PROSITE" id="PS00606">
    <property type="entry name" value="KS3_1"/>
    <property type="match status" value="1"/>
</dbReference>
<comment type="caution">
    <text evidence="5">The sequence shown here is derived from an EMBL/GenBank/DDBJ whole genome shotgun (WGS) entry which is preliminary data.</text>
</comment>
<protein>
    <submittedName>
        <fullName evidence="5">Beta-ketoacyl-[acyl-carrier-protein] synthase II</fullName>
    </submittedName>
</protein>
<keyword evidence="2 3" id="KW-0808">Transferase</keyword>
<name>A0A2J6WGX1_9BACT</name>
<dbReference type="SMART" id="SM00825">
    <property type="entry name" value="PKS_KS"/>
    <property type="match status" value="1"/>
</dbReference>
<proteinExistence type="inferred from homology"/>
<dbReference type="Proteomes" id="UP000242288">
    <property type="component" value="Unassembled WGS sequence"/>
</dbReference>
<organism evidence="5 6">
    <name type="scientific">Thermodesulfovibrio aggregans</name>
    <dbReference type="NCBI Taxonomy" id="86166"/>
    <lineage>
        <taxon>Bacteria</taxon>
        <taxon>Pseudomonadati</taxon>
        <taxon>Nitrospirota</taxon>
        <taxon>Thermodesulfovibrionia</taxon>
        <taxon>Thermodesulfovibrionales</taxon>
        <taxon>Thermodesulfovibrionaceae</taxon>
        <taxon>Thermodesulfovibrio</taxon>
    </lineage>
</organism>
<dbReference type="GO" id="GO:0004315">
    <property type="term" value="F:3-oxoacyl-[acyl-carrier-protein] synthase activity"/>
    <property type="evidence" value="ECO:0007669"/>
    <property type="project" value="InterPro"/>
</dbReference>
<evidence type="ECO:0000259" key="4">
    <source>
        <dbReference type="PROSITE" id="PS52004"/>
    </source>
</evidence>
<dbReference type="PANTHER" id="PTHR11712">
    <property type="entry name" value="POLYKETIDE SYNTHASE-RELATED"/>
    <property type="match status" value="1"/>
</dbReference>
<sequence>MRSAFVIKSSLAQKFSLLNFILFYCDIVKLKEFSEIAFRIKLDRGVGGASFAGECKEFHAEEFLDKKILSRYDRMFHFFISVALLTAETSGFKTKSIKDPFRFSIIGASAIGCPSSFEQNYEMLISKGPKKVSPFCIINLAGNPVAGQVARIFNARGPQYFLQEACAAGTKAIGLAMKLIQMEIIDIAMVIGADAGITPTIIASLDNIGAIATDKANTQPKKASRPFDRLRCGFVPSEGAGCVIIEAYEHALKRGATPLVEIAGFGATCDAYHPTAPEPEALSIVECMRKALQDARVSPEEIDYINAHGTSTVLNDLTETIAIKSFFKEHAYRIPISSNKSMIGHMWGAAGIVETIFSAKTILEGIIPPTINLENPDPACDLDYVANKARKKNVKIVLKNSFGFGGINASLVLKRI</sequence>
<evidence type="ECO:0000313" key="6">
    <source>
        <dbReference type="Proteomes" id="UP000242288"/>
    </source>
</evidence>
<accession>A0A2J6WGX1</accession>
<dbReference type="Pfam" id="PF00109">
    <property type="entry name" value="ketoacyl-synt"/>
    <property type="match status" value="1"/>
</dbReference>
<dbReference type="SUPFAM" id="SSF53901">
    <property type="entry name" value="Thiolase-like"/>
    <property type="match status" value="2"/>
</dbReference>
<dbReference type="CDD" id="cd00834">
    <property type="entry name" value="KAS_I_II"/>
    <property type="match status" value="1"/>
</dbReference>
<dbReference type="InterPro" id="IPR020841">
    <property type="entry name" value="PKS_Beta-ketoAc_synthase_dom"/>
</dbReference>
<dbReference type="NCBIfam" id="NF005589">
    <property type="entry name" value="PRK07314.1"/>
    <property type="match status" value="1"/>
</dbReference>
<dbReference type="InterPro" id="IPR014030">
    <property type="entry name" value="Ketoacyl_synth_N"/>
</dbReference>
<dbReference type="AlphaFoldDB" id="A0A2J6WGX1"/>
<dbReference type="InterPro" id="IPR000794">
    <property type="entry name" value="Beta-ketoacyl_synthase"/>
</dbReference>
<dbReference type="EMBL" id="PNIO01000056">
    <property type="protein sequence ID" value="PMP69633.1"/>
    <property type="molecule type" value="Genomic_DNA"/>
</dbReference>
<dbReference type="InterPro" id="IPR016039">
    <property type="entry name" value="Thiolase-like"/>
</dbReference>
<feature type="domain" description="Ketosynthase family 3 (KS3)" evidence="4">
    <location>
        <begin position="1"/>
        <end position="415"/>
    </location>
</feature>
<dbReference type="Gene3D" id="3.40.47.10">
    <property type="match status" value="1"/>
</dbReference>